<keyword evidence="2" id="KW-1185">Reference proteome</keyword>
<protein>
    <submittedName>
        <fullName evidence="1">Uncharacterized protein</fullName>
    </submittedName>
</protein>
<dbReference type="Proteomes" id="UP000830055">
    <property type="component" value="Chromosome"/>
</dbReference>
<sequence length="218" mass="25328">MGGRMYGAFWIGMKQMLRRSIKIDGELTTDIDGKGMHVQLLYRQANREMPPGDPYVYSDPKERKVAKKAMLLMMNTKCEMSPERGRDAVIATFKKSFKQDFETKLGGDKKRLLEVIQSLEHHHMGIRDSFYRPNWGALQRTEGMIMLKIMEEGMRDGIVILPVHDGCLCQRQHKDRVMQYFAEMKIEAAVNPKHERELGIEETRRLVEAYQDYVAANE</sequence>
<gene>
    <name evidence="1" type="ORF">DPPLL_23640</name>
</gene>
<name>A0ABM7WAJ4_9BACT</name>
<reference evidence="1 2" key="1">
    <citation type="submission" date="2022-01" db="EMBL/GenBank/DDBJ databases">
        <title>Desulfofustis limnae sp. nov., a novel mesophilic sulfate-reducing bacterium isolated from marsh soil.</title>
        <authorList>
            <person name="Watanabe M."/>
            <person name="Takahashi A."/>
            <person name="Kojima H."/>
            <person name="Fukui M."/>
        </authorList>
    </citation>
    <scope>NUCLEOTIDE SEQUENCE [LARGE SCALE GENOMIC DNA]</scope>
    <source>
        <strain evidence="1 2">PPLL</strain>
    </source>
</reference>
<evidence type="ECO:0000313" key="1">
    <source>
        <dbReference type="EMBL" id="BDD87999.1"/>
    </source>
</evidence>
<evidence type="ECO:0000313" key="2">
    <source>
        <dbReference type="Proteomes" id="UP000830055"/>
    </source>
</evidence>
<organism evidence="1 2">
    <name type="scientific">Desulfofustis limnaeus</name>
    <dbReference type="NCBI Taxonomy" id="2740163"/>
    <lineage>
        <taxon>Bacteria</taxon>
        <taxon>Pseudomonadati</taxon>
        <taxon>Thermodesulfobacteriota</taxon>
        <taxon>Desulfobulbia</taxon>
        <taxon>Desulfobulbales</taxon>
        <taxon>Desulfocapsaceae</taxon>
        <taxon>Desulfofustis</taxon>
    </lineage>
</organism>
<dbReference type="EMBL" id="AP025516">
    <property type="protein sequence ID" value="BDD87999.1"/>
    <property type="molecule type" value="Genomic_DNA"/>
</dbReference>
<proteinExistence type="predicted"/>
<accession>A0ABM7WAJ4</accession>